<dbReference type="InterPro" id="IPR006143">
    <property type="entry name" value="RND_pump_MFP"/>
</dbReference>
<comment type="caution">
    <text evidence="3">The sequence shown here is derived from an EMBL/GenBank/DDBJ whole genome shotgun (WGS) entry which is preliminary data.</text>
</comment>
<dbReference type="Gene3D" id="2.40.420.20">
    <property type="match status" value="1"/>
</dbReference>
<dbReference type="PROSITE" id="PS51257">
    <property type="entry name" value="PROKAR_LIPOPROTEIN"/>
    <property type="match status" value="1"/>
</dbReference>
<dbReference type="AlphaFoldDB" id="A0A4Y3HT94"/>
<dbReference type="Pfam" id="PF25917">
    <property type="entry name" value="BSH_RND"/>
    <property type="match status" value="1"/>
</dbReference>
<evidence type="ECO:0000313" key="3">
    <source>
        <dbReference type="EMBL" id="GEA50235.1"/>
    </source>
</evidence>
<dbReference type="PANTHER" id="PTHR30469:SF20">
    <property type="entry name" value="EFFLUX RND TRANSPORTER PERIPLASMIC ADAPTOR SUBUNIT"/>
    <property type="match status" value="1"/>
</dbReference>
<accession>A0A4Y3HT94</accession>
<dbReference type="OrthoDB" id="2110899at2"/>
<dbReference type="SUPFAM" id="SSF111369">
    <property type="entry name" value="HlyD-like secretion proteins"/>
    <property type="match status" value="1"/>
</dbReference>
<dbReference type="RefSeq" id="WP_141344632.1">
    <property type="nucleotide sequence ID" value="NZ_BJLF01000004.1"/>
</dbReference>
<sequence length="360" mass="39511">MQYSKTIIASAIALLLSACQQVESTPKLASEPQRSIQVVELKDPSFKSTKQFTGVVHSQEKAGVAFRVPGTIDELLVRKGDVVKKGETIARLDPHDYQVALEELEARMLEAKSAHKLAKAELARVKQAIKDDAIASVNLDRAISGYERSLSAVKVVQKNIQRAEDTLSYTELKAPFSGVIGNVNYEQHEQVLPGISVVSLQNNDELEVDIDVPENLLHEFKAEQQVNVTWYQAKQPLQATVSEIATKPHLIKQTYTVTMTLDNPSHDVFPGKSVTVLADLSLTDSSYCVPYSALLGNKHEMHVNVVEDGIIAPRSINLDSIDANTACINGDFSTGDHIVISGTHYLKEGDKADNITVREL</sequence>
<dbReference type="GO" id="GO:1990281">
    <property type="term" value="C:efflux pump complex"/>
    <property type="evidence" value="ECO:0007669"/>
    <property type="project" value="TreeGrafter"/>
</dbReference>
<evidence type="ECO:0000259" key="2">
    <source>
        <dbReference type="Pfam" id="PF25917"/>
    </source>
</evidence>
<dbReference type="InterPro" id="IPR058625">
    <property type="entry name" value="MdtA-like_BSH"/>
</dbReference>
<feature type="domain" description="Multidrug resistance protein MdtA-like barrel-sandwich hybrid" evidence="2">
    <location>
        <begin position="61"/>
        <end position="191"/>
    </location>
</feature>
<dbReference type="Gene3D" id="2.40.30.170">
    <property type="match status" value="1"/>
</dbReference>
<reference evidence="3 4" key="1">
    <citation type="submission" date="2019-06" db="EMBL/GenBank/DDBJ databases">
        <title>Whole genome shotgun sequence of Vibrio inusitatus NBRC 102082.</title>
        <authorList>
            <person name="Hosoyama A."/>
            <person name="Uohara A."/>
            <person name="Ohji S."/>
            <person name="Ichikawa N."/>
        </authorList>
    </citation>
    <scope>NUCLEOTIDE SEQUENCE [LARGE SCALE GENOMIC DNA]</scope>
    <source>
        <strain evidence="3 4">NBRC 102082</strain>
    </source>
</reference>
<proteinExistence type="inferred from homology"/>
<dbReference type="NCBIfam" id="TIGR01730">
    <property type="entry name" value="RND_mfp"/>
    <property type="match status" value="1"/>
</dbReference>
<comment type="similarity">
    <text evidence="1">Belongs to the membrane fusion protein (MFP) (TC 8.A.1) family.</text>
</comment>
<dbReference type="Proteomes" id="UP000318717">
    <property type="component" value="Unassembled WGS sequence"/>
</dbReference>
<name>A0A4Y3HT94_9VIBR</name>
<evidence type="ECO:0000256" key="1">
    <source>
        <dbReference type="ARBA" id="ARBA00009477"/>
    </source>
</evidence>
<dbReference type="EMBL" id="BJLF01000004">
    <property type="protein sequence ID" value="GEA50235.1"/>
    <property type="molecule type" value="Genomic_DNA"/>
</dbReference>
<evidence type="ECO:0000313" key="4">
    <source>
        <dbReference type="Proteomes" id="UP000318717"/>
    </source>
</evidence>
<dbReference type="Gene3D" id="2.40.50.100">
    <property type="match status" value="1"/>
</dbReference>
<dbReference type="PANTHER" id="PTHR30469">
    <property type="entry name" value="MULTIDRUG RESISTANCE PROTEIN MDTA"/>
    <property type="match status" value="1"/>
</dbReference>
<dbReference type="GO" id="GO:0015562">
    <property type="term" value="F:efflux transmembrane transporter activity"/>
    <property type="evidence" value="ECO:0007669"/>
    <property type="project" value="TreeGrafter"/>
</dbReference>
<keyword evidence="4" id="KW-1185">Reference proteome</keyword>
<gene>
    <name evidence="3" type="ORF">VIN01S_10390</name>
</gene>
<dbReference type="Gene3D" id="1.10.287.470">
    <property type="entry name" value="Helix hairpin bin"/>
    <property type="match status" value="1"/>
</dbReference>
<protein>
    <submittedName>
        <fullName evidence="3">Hemolysin D</fullName>
    </submittedName>
</protein>
<organism evidence="3 4">
    <name type="scientific">Vibrio inusitatus NBRC 102082</name>
    <dbReference type="NCBI Taxonomy" id="1219070"/>
    <lineage>
        <taxon>Bacteria</taxon>
        <taxon>Pseudomonadati</taxon>
        <taxon>Pseudomonadota</taxon>
        <taxon>Gammaproteobacteria</taxon>
        <taxon>Vibrionales</taxon>
        <taxon>Vibrionaceae</taxon>
        <taxon>Vibrio</taxon>
    </lineage>
</organism>